<feature type="domain" description="Rv3660c-like CheY-like N-terminal" evidence="1">
    <location>
        <begin position="16"/>
        <end position="120"/>
    </location>
</feature>
<dbReference type="GO" id="GO:0005524">
    <property type="term" value="F:ATP binding"/>
    <property type="evidence" value="ECO:0007669"/>
    <property type="project" value="TreeGrafter"/>
</dbReference>
<organism evidence="2">
    <name type="scientific">uncultured Nocardioidaceae bacterium</name>
    <dbReference type="NCBI Taxonomy" id="253824"/>
    <lineage>
        <taxon>Bacteria</taxon>
        <taxon>Bacillati</taxon>
        <taxon>Actinomycetota</taxon>
        <taxon>Actinomycetes</taxon>
        <taxon>Propionibacteriales</taxon>
        <taxon>Nocardioidaceae</taxon>
        <taxon>environmental samples</taxon>
    </lineage>
</organism>
<dbReference type="GO" id="GO:0009898">
    <property type="term" value="C:cytoplasmic side of plasma membrane"/>
    <property type="evidence" value="ECO:0007669"/>
    <property type="project" value="TreeGrafter"/>
</dbReference>
<dbReference type="GO" id="GO:0051782">
    <property type="term" value="P:negative regulation of cell division"/>
    <property type="evidence" value="ECO:0007669"/>
    <property type="project" value="TreeGrafter"/>
</dbReference>
<evidence type="ECO:0000313" key="2">
    <source>
        <dbReference type="EMBL" id="CAA9343314.1"/>
    </source>
</evidence>
<dbReference type="GO" id="GO:0016887">
    <property type="term" value="F:ATP hydrolysis activity"/>
    <property type="evidence" value="ECO:0007669"/>
    <property type="project" value="TreeGrafter"/>
</dbReference>
<dbReference type="Pfam" id="PF26563">
    <property type="entry name" value="Rv3660c_N"/>
    <property type="match status" value="1"/>
</dbReference>
<dbReference type="InterPro" id="IPR022521">
    <property type="entry name" value="Rv3660c"/>
</dbReference>
<dbReference type="GO" id="GO:0005829">
    <property type="term" value="C:cytosol"/>
    <property type="evidence" value="ECO:0007669"/>
    <property type="project" value="TreeGrafter"/>
</dbReference>
<proteinExistence type="predicted"/>
<dbReference type="NCBIfam" id="TIGR03815">
    <property type="entry name" value="CpaE_hom_Actino"/>
    <property type="match status" value="1"/>
</dbReference>
<dbReference type="InterPro" id="IPR027417">
    <property type="entry name" value="P-loop_NTPase"/>
</dbReference>
<protein>
    <submittedName>
        <fullName evidence="2">Septum site-determining protein MinD @ possible CpaE</fullName>
    </submittedName>
</protein>
<evidence type="ECO:0000259" key="1">
    <source>
        <dbReference type="Pfam" id="PF26563"/>
    </source>
</evidence>
<dbReference type="AlphaFoldDB" id="A0A6J4LVB8"/>
<dbReference type="PANTHER" id="PTHR43384:SF11">
    <property type="entry name" value="SEPTUM SITE DETERMINING PROTEIN"/>
    <property type="match status" value="1"/>
</dbReference>
<dbReference type="SUPFAM" id="SSF52540">
    <property type="entry name" value="P-loop containing nucleoside triphosphate hydrolases"/>
    <property type="match status" value="1"/>
</dbReference>
<name>A0A6J4LVB8_9ACTN</name>
<reference evidence="2" key="1">
    <citation type="submission" date="2020-02" db="EMBL/GenBank/DDBJ databases">
        <authorList>
            <person name="Meier V. D."/>
        </authorList>
    </citation>
    <scope>NUCLEOTIDE SEQUENCE</scope>
    <source>
        <strain evidence="2">AVDCRST_MAG29</strain>
    </source>
</reference>
<dbReference type="EMBL" id="CADCUG010000108">
    <property type="protein sequence ID" value="CAA9343314.1"/>
    <property type="molecule type" value="Genomic_DNA"/>
</dbReference>
<dbReference type="Gene3D" id="3.40.50.300">
    <property type="entry name" value="P-loop containing nucleotide triphosphate hydrolases"/>
    <property type="match status" value="1"/>
</dbReference>
<gene>
    <name evidence="2" type="ORF">AVDCRST_MAG29-1722</name>
</gene>
<sequence length="364" mass="36974">MHIDASALPPARPLLVTADELLLDRLLRLSAAAGVTPQVATDAAAARRYWSTASMVVLGVDQLTAAASAALPRRPLLVVVTDHKPDDQLWQHAVAVGAEQVLILPDASQHLAALLGDGGAGGGTRGVAVAVVGGCGGAGASTFAAALAVTAADSGRSALLIDADPLGGGIDMVIGREDAVGLRWPDLAETSGRLSAPALRQALPQVQDRLSVLSWGRGVLTGIPAVAMRAVVLAGLRGHDVVVVDLPRHLDAAAQEAALHVDHLLVLLPAHVRAVAAAQRVLVSLPEASAHLGVVVRGPGPTGLDGPLVAGSLGAPLLGEMRPERGLTESLDLGLGPFPRRRGPLRTTCLDLLDRLNATSGAAA</sequence>
<dbReference type="PANTHER" id="PTHR43384">
    <property type="entry name" value="SEPTUM SITE-DETERMINING PROTEIN MIND HOMOLOG, CHLOROPLASTIC-RELATED"/>
    <property type="match status" value="1"/>
</dbReference>
<dbReference type="InterPro" id="IPR050625">
    <property type="entry name" value="ParA/MinD_ATPase"/>
</dbReference>
<dbReference type="InterPro" id="IPR059050">
    <property type="entry name" value="Rv3660c_N"/>
</dbReference>
<accession>A0A6J4LVB8</accession>